<dbReference type="GO" id="GO:0016491">
    <property type="term" value="F:oxidoreductase activity"/>
    <property type="evidence" value="ECO:0007669"/>
    <property type="project" value="UniProtKB-KW"/>
</dbReference>
<comment type="caution">
    <text evidence="6">The sequence shown here is derived from an EMBL/GenBank/DDBJ whole genome shotgun (WGS) entry which is preliminary data.</text>
</comment>
<evidence type="ECO:0000313" key="7">
    <source>
        <dbReference type="Proteomes" id="UP000256900"/>
    </source>
</evidence>
<dbReference type="PANTHER" id="PTHR42879:SF2">
    <property type="entry name" value="3-OXOACYL-[ACYL-CARRIER-PROTEIN] REDUCTASE FABG"/>
    <property type="match status" value="1"/>
</dbReference>
<dbReference type="OrthoDB" id="9804774at2"/>
<dbReference type="PRINTS" id="PR00081">
    <property type="entry name" value="GDHRDH"/>
</dbReference>
<dbReference type="SMART" id="SM00822">
    <property type="entry name" value="PKS_KR"/>
    <property type="match status" value="1"/>
</dbReference>
<dbReference type="Pfam" id="PF00106">
    <property type="entry name" value="adh_short"/>
    <property type="match status" value="1"/>
</dbReference>
<evidence type="ECO:0000259" key="5">
    <source>
        <dbReference type="SMART" id="SM00822"/>
    </source>
</evidence>
<dbReference type="PROSITE" id="PS00061">
    <property type="entry name" value="ADH_SHORT"/>
    <property type="match status" value="1"/>
</dbReference>
<dbReference type="PRINTS" id="PR00080">
    <property type="entry name" value="SDRFAMILY"/>
</dbReference>
<dbReference type="InterPro" id="IPR002347">
    <property type="entry name" value="SDR_fam"/>
</dbReference>
<keyword evidence="7" id="KW-1185">Reference proteome</keyword>
<dbReference type="EMBL" id="QUMO01000001">
    <property type="protein sequence ID" value="REF88884.1"/>
    <property type="molecule type" value="Genomic_DNA"/>
</dbReference>
<evidence type="ECO:0000256" key="4">
    <source>
        <dbReference type="RuleBase" id="RU000363"/>
    </source>
</evidence>
<dbReference type="SUPFAM" id="SSF51735">
    <property type="entry name" value="NAD(P)-binding Rossmann-fold domains"/>
    <property type="match status" value="1"/>
</dbReference>
<accession>A0A3D9Z130</accession>
<name>A0A3D9Z130_9HYPH</name>
<dbReference type="RefSeq" id="WP_115834729.1">
    <property type="nucleotide sequence ID" value="NZ_CP025086.1"/>
</dbReference>
<evidence type="ECO:0000256" key="1">
    <source>
        <dbReference type="ARBA" id="ARBA00006484"/>
    </source>
</evidence>
<evidence type="ECO:0000256" key="2">
    <source>
        <dbReference type="ARBA" id="ARBA00022857"/>
    </source>
</evidence>
<proteinExistence type="inferred from homology"/>
<evidence type="ECO:0000313" key="6">
    <source>
        <dbReference type="EMBL" id="REF88884.1"/>
    </source>
</evidence>
<feature type="domain" description="Ketoreductase" evidence="5">
    <location>
        <begin position="2"/>
        <end position="183"/>
    </location>
</feature>
<comment type="similarity">
    <text evidence="1 4">Belongs to the short-chain dehydrogenases/reductases (SDR) family.</text>
</comment>
<dbReference type="GO" id="GO:0032787">
    <property type="term" value="P:monocarboxylic acid metabolic process"/>
    <property type="evidence" value="ECO:0007669"/>
    <property type="project" value="UniProtKB-ARBA"/>
</dbReference>
<dbReference type="PANTHER" id="PTHR42879">
    <property type="entry name" value="3-OXOACYL-(ACYL-CARRIER-PROTEIN) REDUCTASE"/>
    <property type="match status" value="1"/>
</dbReference>
<protein>
    <submittedName>
        <fullName evidence="6">3-oxoacyl-[acyl-carrier protein] reductase</fullName>
    </submittedName>
</protein>
<dbReference type="AlphaFoldDB" id="A0A3D9Z130"/>
<sequence>MLNVLVTGGSRGLGLGIARRLAKAGYRVIVIARRESDALKHAIAEADAAATGKIAFVPFDLSETGALPALATRLRKEFGSIYGLVNNAGIGTAGVLATMPNDDIERLIRLNILSPILLTKYISRAMLASGRGRIINIASIVASSGFSGLSVYSATKASLIGFTRSLARELGRIGITVNAIAPGFIATEMTHALSEDDRAKIARRSALQRLADVEDVANAVEFLLGDGGRNISGTVMTIDAGGTA</sequence>
<dbReference type="Proteomes" id="UP000256900">
    <property type="component" value="Unassembled WGS sequence"/>
</dbReference>
<reference evidence="6 7" key="1">
    <citation type="submission" date="2018-08" db="EMBL/GenBank/DDBJ databases">
        <title>Genomic Encyclopedia of Type Strains, Phase IV (KMG-IV): sequencing the most valuable type-strain genomes for metagenomic binning, comparative biology and taxonomic classification.</title>
        <authorList>
            <person name="Goeker M."/>
        </authorList>
    </citation>
    <scope>NUCLEOTIDE SEQUENCE [LARGE SCALE GENOMIC DNA]</scope>
    <source>
        <strain evidence="6 7">BW863</strain>
    </source>
</reference>
<keyword evidence="2" id="KW-0521">NADP</keyword>
<evidence type="ECO:0000256" key="3">
    <source>
        <dbReference type="ARBA" id="ARBA00023002"/>
    </source>
</evidence>
<dbReference type="Gene3D" id="3.40.50.720">
    <property type="entry name" value="NAD(P)-binding Rossmann-like Domain"/>
    <property type="match status" value="1"/>
</dbReference>
<organism evidence="6 7">
    <name type="scientific">Methylovirgula ligni</name>
    <dbReference type="NCBI Taxonomy" id="569860"/>
    <lineage>
        <taxon>Bacteria</taxon>
        <taxon>Pseudomonadati</taxon>
        <taxon>Pseudomonadota</taxon>
        <taxon>Alphaproteobacteria</taxon>
        <taxon>Hyphomicrobiales</taxon>
        <taxon>Beijerinckiaceae</taxon>
        <taxon>Methylovirgula</taxon>
    </lineage>
</organism>
<dbReference type="FunFam" id="3.40.50.720:FF:000374">
    <property type="entry name" value="3-oxoacyl-(Acyl-carrier-protein) reductase"/>
    <property type="match status" value="1"/>
</dbReference>
<dbReference type="InterPro" id="IPR057326">
    <property type="entry name" value="KR_dom"/>
</dbReference>
<keyword evidence="3" id="KW-0560">Oxidoreductase</keyword>
<dbReference type="InterPro" id="IPR020904">
    <property type="entry name" value="Sc_DH/Rdtase_CS"/>
</dbReference>
<gene>
    <name evidence="6" type="ORF">DES32_0095</name>
</gene>
<dbReference type="InterPro" id="IPR036291">
    <property type="entry name" value="NAD(P)-bd_dom_sf"/>
</dbReference>
<dbReference type="InterPro" id="IPR050259">
    <property type="entry name" value="SDR"/>
</dbReference>